<accession>A0A285VVI2</accession>
<dbReference type="RefSeq" id="WP_097024067.1">
    <property type="nucleotide sequence ID" value="NZ_OBQJ01000012.1"/>
</dbReference>
<dbReference type="AlphaFoldDB" id="A0A285VVI2"/>
<dbReference type="Pfam" id="PF00990">
    <property type="entry name" value="GGDEF"/>
    <property type="match status" value="1"/>
</dbReference>
<protein>
    <recommendedName>
        <fullName evidence="2">diguanylate cyclase</fullName>
        <ecNumber evidence="2">2.7.7.65</ecNumber>
    </recommendedName>
</protein>
<dbReference type="PANTHER" id="PTHR45138:SF9">
    <property type="entry name" value="DIGUANYLATE CYCLASE DGCM-RELATED"/>
    <property type="match status" value="1"/>
</dbReference>
<dbReference type="Pfam" id="PF08448">
    <property type="entry name" value="PAS_4"/>
    <property type="match status" value="1"/>
</dbReference>
<comment type="catalytic activity">
    <reaction evidence="3">
        <text>2 GTP = 3',3'-c-di-GMP + 2 diphosphate</text>
        <dbReference type="Rhea" id="RHEA:24898"/>
        <dbReference type="ChEBI" id="CHEBI:33019"/>
        <dbReference type="ChEBI" id="CHEBI:37565"/>
        <dbReference type="ChEBI" id="CHEBI:58805"/>
        <dbReference type="EC" id="2.7.7.65"/>
    </reaction>
</comment>
<dbReference type="SMART" id="SM00065">
    <property type="entry name" value="GAF"/>
    <property type="match status" value="1"/>
</dbReference>
<evidence type="ECO:0000259" key="4">
    <source>
        <dbReference type="PROSITE" id="PS50112"/>
    </source>
</evidence>
<dbReference type="EMBL" id="OBQJ01000012">
    <property type="protein sequence ID" value="SOC58032.1"/>
    <property type="molecule type" value="Genomic_DNA"/>
</dbReference>
<dbReference type="InterPro" id="IPR029787">
    <property type="entry name" value="Nucleotide_cyclase"/>
</dbReference>
<dbReference type="Proteomes" id="UP000219023">
    <property type="component" value="Unassembled WGS sequence"/>
</dbReference>
<dbReference type="InterPro" id="IPR043128">
    <property type="entry name" value="Rev_trsase/Diguanyl_cyclase"/>
</dbReference>
<dbReference type="InterPro" id="IPR029016">
    <property type="entry name" value="GAF-like_dom_sf"/>
</dbReference>
<dbReference type="SMART" id="SM00091">
    <property type="entry name" value="PAS"/>
    <property type="match status" value="2"/>
</dbReference>
<dbReference type="PROSITE" id="PS50887">
    <property type="entry name" value="GGDEF"/>
    <property type="match status" value="1"/>
</dbReference>
<dbReference type="SUPFAM" id="SSF55781">
    <property type="entry name" value="GAF domain-like"/>
    <property type="match status" value="1"/>
</dbReference>
<dbReference type="Gene3D" id="3.30.450.20">
    <property type="entry name" value="PAS domain"/>
    <property type="match status" value="2"/>
</dbReference>
<dbReference type="InterPro" id="IPR013656">
    <property type="entry name" value="PAS_4"/>
</dbReference>
<proteinExistence type="predicted"/>
<evidence type="ECO:0000256" key="3">
    <source>
        <dbReference type="ARBA" id="ARBA00034247"/>
    </source>
</evidence>
<evidence type="ECO:0000313" key="6">
    <source>
        <dbReference type="EMBL" id="SOC58032.1"/>
    </source>
</evidence>
<reference evidence="6 7" key="1">
    <citation type="submission" date="2017-08" db="EMBL/GenBank/DDBJ databases">
        <authorList>
            <person name="de Groot N.N."/>
        </authorList>
    </citation>
    <scope>NUCLEOTIDE SEQUENCE [LARGE SCALE GENOMIC DNA]</scope>
    <source>
        <strain evidence="6 7">USBA 855</strain>
    </source>
</reference>
<dbReference type="Pfam" id="PF13188">
    <property type="entry name" value="PAS_8"/>
    <property type="match status" value="1"/>
</dbReference>
<evidence type="ECO:0000313" key="7">
    <source>
        <dbReference type="Proteomes" id="UP000219023"/>
    </source>
</evidence>
<dbReference type="OrthoDB" id="9812358at2"/>
<sequence length="574" mass="64303">MTFSRIPEADAEEAERIAALSRLGMYEATRDPELDRLVHMIGELFDMPCVMINVVDRERTWCLARSSDLGAPPRREDSFSAFTVDHDTALFIEDVHGSAAFREHPLVTGAPFLRAFAGERVLSLNGHVLGTLCLFDTQPRAFDTPSRQRLTDLARLVSLRLNQRQIDEQHAAAKTVVERHTRLLDHLPEGIVLLDDRRRVHYANAAAQRLLNGKGPSVVGADFNSLVTHPEGHHFATAPYTQVPLEVHSLPPFQGFEALQLGDRSTLVSTHRALQRLRSLVDSWPDGVLVCDFGSLHIYEWNTAARHLIDARGTAIEGSRLPQWLLSSDRRTLQRRIRQDLAEQGDTLRHNLTLHNDTPVEITLVPMRDTDATSLIAVLRDRRPYLDHLHTVKRKLAKAEELISQDALTGLLNRLGFEQAIEEFMAEARHDKPFALMIADIDHFKDINDTHGHQLGDEALKVVAARLAEQLRDDDAVARYGGEEFCILMAIPDTRVVDIAERMRHAVSATPIGLADGSRLTLTISIGATYYQPALSAEAMFERADAALYEAKEYGRNRTVMLQPLPVTAADEEE</sequence>
<dbReference type="Gene3D" id="3.30.450.40">
    <property type="match status" value="1"/>
</dbReference>
<dbReference type="NCBIfam" id="TIGR00254">
    <property type="entry name" value="GGDEF"/>
    <property type="match status" value="1"/>
</dbReference>
<gene>
    <name evidence="6" type="ORF">SAMN05421509_11226</name>
</gene>
<dbReference type="FunFam" id="3.30.70.270:FF:000001">
    <property type="entry name" value="Diguanylate cyclase domain protein"/>
    <property type="match status" value="1"/>
</dbReference>
<dbReference type="InterPro" id="IPR003018">
    <property type="entry name" value="GAF"/>
</dbReference>
<dbReference type="GO" id="GO:0052621">
    <property type="term" value="F:diguanylate cyclase activity"/>
    <property type="evidence" value="ECO:0007669"/>
    <property type="project" value="UniProtKB-EC"/>
</dbReference>
<dbReference type="InterPro" id="IPR035965">
    <property type="entry name" value="PAS-like_dom_sf"/>
</dbReference>
<dbReference type="EC" id="2.7.7.65" evidence="2"/>
<evidence type="ECO:0000256" key="1">
    <source>
        <dbReference type="ARBA" id="ARBA00001946"/>
    </source>
</evidence>
<dbReference type="CDD" id="cd01949">
    <property type="entry name" value="GGDEF"/>
    <property type="match status" value="1"/>
</dbReference>
<dbReference type="SUPFAM" id="SSF55785">
    <property type="entry name" value="PYP-like sensor domain (PAS domain)"/>
    <property type="match status" value="2"/>
</dbReference>
<name>A0A285VVI2_9GAMM</name>
<evidence type="ECO:0000256" key="2">
    <source>
        <dbReference type="ARBA" id="ARBA00012528"/>
    </source>
</evidence>
<dbReference type="PROSITE" id="PS50112">
    <property type="entry name" value="PAS"/>
    <property type="match status" value="1"/>
</dbReference>
<comment type="cofactor">
    <cofactor evidence="1">
        <name>Mg(2+)</name>
        <dbReference type="ChEBI" id="CHEBI:18420"/>
    </cofactor>
</comment>
<dbReference type="PANTHER" id="PTHR45138">
    <property type="entry name" value="REGULATORY COMPONENTS OF SENSORY TRANSDUCTION SYSTEM"/>
    <property type="match status" value="1"/>
</dbReference>
<dbReference type="SMART" id="SM00267">
    <property type="entry name" value="GGDEF"/>
    <property type="match status" value="1"/>
</dbReference>
<dbReference type="Pfam" id="PF01590">
    <property type="entry name" value="GAF"/>
    <property type="match status" value="1"/>
</dbReference>
<dbReference type="Gene3D" id="3.30.70.270">
    <property type="match status" value="1"/>
</dbReference>
<dbReference type="InterPro" id="IPR000014">
    <property type="entry name" value="PAS"/>
</dbReference>
<dbReference type="InterPro" id="IPR050469">
    <property type="entry name" value="Diguanylate_Cyclase"/>
</dbReference>
<dbReference type="SUPFAM" id="SSF55073">
    <property type="entry name" value="Nucleotide cyclase"/>
    <property type="match status" value="1"/>
</dbReference>
<dbReference type="InterPro" id="IPR000160">
    <property type="entry name" value="GGDEF_dom"/>
</dbReference>
<evidence type="ECO:0000259" key="5">
    <source>
        <dbReference type="PROSITE" id="PS50887"/>
    </source>
</evidence>
<feature type="domain" description="GGDEF" evidence="5">
    <location>
        <begin position="432"/>
        <end position="564"/>
    </location>
</feature>
<feature type="domain" description="PAS" evidence="4">
    <location>
        <begin position="176"/>
        <end position="231"/>
    </location>
</feature>
<organism evidence="6 7">
    <name type="scientific">Chromohalobacter canadensis</name>
    <dbReference type="NCBI Taxonomy" id="141389"/>
    <lineage>
        <taxon>Bacteria</taxon>
        <taxon>Pseudomonadati</taxon>
        <taxon>Pseudomonadota</taxon>
        <taxon>Gammaproteobacteria</taxon>
        <taxon>Oceanospirillales</taxon>
        <taxon>Halomonadaceae</taxon>
        <taxon>Chromohalobacter</taxon>
    </lineage>
</organism>